<evidence type="ECO:0000313" key="4">
    <source>
        <dbReference type="EMBL" id="KAF2428062.1"/>
    </source>
</evidence>
<proteinExistence type="predicted"/>
<gene>
    <name evidence="4" type="ORF">EJ08DRAFT_636846</name>
</gene>
<feature type="compositionally biased region" description="Basic and acidic residues" evidence="1">
    <location>
        <begin position="1108"/>
        <end position="1118"/>
    </location>
</feature>
<dbReference type="PANTHER" id="PTHR13239">
    <property type="entry name" value="PROTEIN REQUIRED FOR HYPHAL ANASTOMOSIS HAM-2"/>
    <property type="match status" value="1"/>
</dbReference>
<dbReference type="AlphaFoldDB" id="A0A9P4TVP8"/>
<dbReference type="InterPro" id="IPR040185">
    <property type="entry name" value="Far11/STRP"/>
</dbReference>
<keyword evidence="5" id="KW-1185">Reference proteome</keyword>
<feature type="compositionally biased region" description="Basic and acidic residues" evidence="1">
    <location>
        <begin position="1"/>
        <end position="16"/>
    </location>
</feature>
<evidence type="ECO:0000259" key="3">
    <source>
        <dbReference type="SMART" id="SM01293"/>
    </source>
</evidence>
<dbReference type="PANTHER" id="PTHR13239:SF4">
    <property type="entry name" value="AT25231P"/>
    <property type="match status" value="1"/>
</dbReference>
<feature type="domain" description="Far11/STRP N-terminal" evidence="2">
    <location>
        <begin position="126"/>
        <end position="499"/>
    </location>
</feature>
<dbReference type="Proteomes" id="UP000800235">
    <property type="component" value="Unassembled WGS sequence"/>
</dbReference>
<organism evidence="4 5">
    <name type="scientific">Tothia fuscella</name>
    <dbReference type="NCBI Taxonomy" id="1048955"/>
    <lineage>
        <taxon>Eukaryota</taxon>
        <taxon>Fungi</taxon>
        <taxon>Dikarya</taxon>
        <taxon>Ascomycota</taxon>
        <taxon>Pezizomycotina</taxon>
        <taxon>Dothideomycetes</taxon>
        <taxon>Pleosporomycetidae</taxon>
        <taxon>Venturiales</taxon>
        <taxon>Cylindrosympodiaceae</taxon>
        <taxon>Tothia</taxon>
    </lineage>
</organism>
<protein>
    <recommendedName>
        <fullName evidence="6">Factor arrest protein 11</fullName>
    </recommendedName>
</protein>
<dbReference type="Pfam" id="PF07923">
    <property type="entry name" value="N1221"/>
    <property type="match status" value="1"/>
</dbReference>
<dbReference type="SMART" id="SM01293">
    <property type="entry name" value="DUF3402"/>
    <property type="match status" value="1"/>
</dbReference>
<evidence type="ECO:0000256" key="1">
    <source>
        <dbReference type="SAM" id="MobiDB-lite"/>
    </source>
</evidence>
<feature type="compositionally biased region" description="Pro residues" evidence="1">
    <location>
        <begin position="81"/>
        <end position="97"/>
    </location>
</feature>
<name>A0A9P4TVP8_9PEZI</name>
<sequence length="1124" mass="125944">MERFSAESSRRLRELANDLDMILPTNDESADPTQEEEYNPDMPLDTVEEQRMGILDAPPAPPPQERLSNPGRPPMRREASAPPPPSSQAPPPPPPPDSGDGVGSATDSLSLMQLRKLVTEMPRVEPTPYAFVYKDAASLPEELEEWFAYSVEERARILKTQSSFAAEWAAHNNWVFTGDEEGALDWMRTSEEKRLEFMKRLLQGLLSEDLDRRLRNLEALVYLMLGCWRETAGIGIGLNTHSRDSSWGSSSGGKDNVKSTAETANTDFTPPSSEAESSPDAERQKAIKAAYIKSGLQMEWIKKNVTMLFDLKGVQPIFEAVRMTCLRECTPDPSKYDNTAVQKEAEQRETWCALTVLYVCIEIARSATDERQRLAFRADLLTLDPNLLVFLGEIINKLRWDTTIQGVLQRRDPREPNAEKGPSTKLLLLTWKSVLVCLGGLDDVEKAKDSFREDPEDPGCKGPLITASPLEYHSFRQEISSKYPAYSPPPPLFPLDPDQKSFLPPLRVQPTKPQQPTTTVPTHQYGTSILHQPVHIATPAPSPPPSPQVGGKGGKKQNYQTNNQFPFLYPPLDESSNRIGGKGSTDLQDLLVGRKWEGRDIPTSIFEGAELFARRVRGTRALKQLWGERAEFMKFERGWSGVEDDDDVGIEALNLDADKKARKFDGSVEDRLQVVEDFYRDGLPHLQSIVMVLMKTILANVTSLITQASGQGGVQSGFHFQEGQNGTTEMNGNGNGSNGNANVNGGAGGANGNGGFQVDLAALAPDELDKMRGEDIAGKAVTGLLVLMLKWFKVSHVLKFEYLTQLLVDANYIPMVLKLLQTQEIERVVNYRCERAELNFFHFCRAHSRMGLQEDDSNSEEPPQNPQDDLSDSDDCAPPPIIKRRRGSPPIEQQQQQNPNPNIPNPRNPPGQPTQFPPEVDELGMPTTALPQTPITTYSWLSFFTLINHLRILQKIVKNKPHRVLMLITYKSSTHLKKSLKIPQPTLRLYTLKLFKGQVPYCGRKWRQGNMRVITAVYLYVKPGLRDEWLGGGAQGSETVDWDVEMAVPLEMSLRSLTHWFHVRRWPESMGVEEGEVDGERDFFRSELEKMDWSGLGLGVDGGEEGEWEGREEERKFEAGNYVT</sequence>
<comment type="caution">
    <text evidence="4">The sequence shown here is derived from an EMBL/GenBank/DDBJ whole genome shotgun (WGS) entry which is preliminary data.</text>
</comment>
<feature type="region of interest" description="Disordered" evidence="1">
    <location>
        <begin position="1096"/>
        <end position="1124"/>
    </location>
</feature>
<dbReference type="GO" id="GO:0007010">
    <property type="term" value="P:cytoskeleton organization"/>
    <property type="evidence" value="ECO:0007669"/>
    <property type="project" value="TreeGrafter"/>
</dbReference>
<reference evidence="4" key="1">
    <citation type="journal article" date="2020" name="Stud. Mycol.">
        <title>101 Dothideomycetes genomes: a test case for predicting lifestyles and emergence of pathogens.</title>
        <authorList>
            <person name="Haridas S."/>
            <person name="Albert R."/>
            <person name="Binder M."/>
            <person name="Bloem J."/>
            <person name="Labutti K."/>
            <person name="Salamov A."/>
            <person name="Andreopoulos B."/>
            <person name="Baker S."/>
            <person name="Barry K."/>
            <person name="Bills G."/>
            <person name="Bluhm B."/>
            <person name="Cannon C."/>
            <person name="Castanera R."/>
            <person name="Culley D."/>
            <person name="Daum C."/>
            <person name="Ezra D."/>
            <person name="Gonzalez J."/>
            <person name="Henrissat B."/>
            <person name="Kuo A."/>
            <person name="Liang C."/>
            <person name="Lipzen A."/>
            <person name="Lutzoni F."/>
            <person name="Magnuson J."/>
            <person name="Mondo S."/>
            <person name="Nolan M."/>
            <person name="Ohm R."/>
            <person name="Pangilinan J."/>
            <person name="Park H.-J."/>
            <person name="Ramirez L."/>
            <person name="Alfaro M."/>
            <person name="Sun H."/>
            <person name="Tritt A."/>
            <person name="Yoshinaga Y."/>
            <person name="Zwiers L.-H."/>
            <person name="Turgeon B."/>
            <person name="Goodwin S."/>
            <person name="Spatafora J."/>
            <person name="Crous P."/>
            <person name="Grigoriev I."/>
        </authorList>
    </citation>
    <scope>NUCLEOTIDE SEQUENCE</scope>
    <source>
        <strain evidence="4">CBS 130266</strain>
    </source>
</reference>
<dbReference type="GO" id="GO:0005829">
    <property type="term" value="C:cytosol"/>
    <property type="evidence" value="ECO:0007669"/>
    <property type="project" value="TreeGrafter"/>
</dbReference>
<feature type="compositionally biased region" description="Low complexity" evidence="1">
    <location>
        <begin position="889"/>
        <end position="900"/>
    </location>
</feature>
<evidence type="ECO:0000259" key="2">
    <source>
        <dbReference type="SMART" id="SM01292"/>
    </source>
</evidence>
<evidence type="ECO:0000313" key="5">
    <source>
        <dbReference type="Proteomes" id="UP000800235"/>
    </source>
</evidence>
<feature type="compositionally biased region" description="Pro residues" evidence="1">
    <location>
        <begin position="901"/>
        <end position="916"/>
    </location>
</feature>
<dbReference type="OrthoDB" id="18234at2759"/>
<dbReference type="Pfam" id="PF11882">
    <property type="entry name" value="DUF3402"/>
    <property type="match status" value="1"/>
</dbReference>
<feature type="region of interest" description="Disordered" evidence="1">
    <location>
        <begin position="719"/>
        <end position="748"/>
    </location>
</feature>
<feature type="domain" description="Far11/STRP C-terminal" evidence="3">
    <location>
        <begin position="602"/>
        <end position="1088"/>
    </location>
</feature>
<feature type="region of interest" description="Disordered" evidence="1">
    <location>
        <begin position="852"/>
        <end position="928"/>
    </location>
</feature>
<dbReference type="InterPro" id="IPR021819">
    <property type="entry name" value="Far11/STRP_C"/>
</dbReference>
<feature type="compositionally biased region" description="Acidic residues" evidence="1">
    <location>
        <begin position="28"/>
        <end position="39"/>
    </location>
</feature>
<accession>A0A9P4TVP8</accession>
<evidence type="ECO:0008006" key="6">
    <source>
        <dbReference type="Google" id="ProtNLM"/>
    </source>
</evidence>
<feature type="region of interest" description="Disordered" evidence="1">
    <location>
        <begin position="243"/>
        <end position="281"/>
    </location>
</feature>
<feature type="region of interest" description="Disordered" evidence="1">
    <location>
        <begin position="1"/>
        <end position="106"/>
    </location>
</feature>
<dbReference type="EMBL" id="MU007056">
    <property type="protein sequence ID" value="KAF2428062.1"/>
    <property type="molecule type" value="Genomic_DNA"/>
</dbReference>
<dbReference type="InterPro" id="IPR012486">
    <property type="entry name" value="Far11/STRP_N"/>
</dbReference>
<dbReference type="SMART" id="SM01292">
    <property type="entry name" value="N1221"/>
    <property type="match status" value="1"/>
</dbReference>
<feature type="compositionally biased region" description="Polar residues" evidence="1">
    <location>
        <begin position="258"/>
        <end position="269"/>
    </location>
</feature>